<accession>A0A4S4NB68</accession>
<dbReference type="EMBL" id="SRKY01000003">
    <property type="protein sequence ID" value="THH35925.1"/>
    <property type="molecule type" value="Genomic_DNA"/>
</dbReference>
<comment type="caution">
    <text evidence="6">The sequence shown here is derived from an EMBL/GenBank/DDBJ whole genome shotgun (WGS) entry which is preliminary data.</text>
</comment>
<name>A0A4S4NB68_9RHOB</name>
<reference evidence="6 7" key="1">
    <citation type="submission" date="2019-04" db="EMBL/GenBank/DDBJ databases">
        <title>Shimia ponticola sp. nov., isolated from seawater.</title>
        <authorList>
            <person name="Kim Y.-O."/>
            <person name="Yoon J.-H."/>
        </authorList>
    </citation>
    <scope>NUCLEOTIDE SEQUENCE [LARGE SCALE GENOMIC DNA]</scope>
    <source>
        <strain evidence="6 7">MYP11</strain>
    </source>
</reference>
<dbReference type="PANTHER" id="PTHR30246:SF1">
    <property type="entry name" value="2-DEHYDRO-3-DEOXY-6-PHOSPHOGALACTONATE ALDOLASE-RELATED"/>
    <property type="match status" value="1"/>
</dbReference>
<evidence type="ECO:0000313" key="7">
    <source>
        <dbReference type="Proteomes" id="UP000306602"/>
    </source>
</evidence>
<dbReference type="Proteomes" id="UP000306602">
    <property type="component" value="Unassembled WGS sequence"/>
</dbReference>
<evidence type="ECO:0000256" key="1">
    <source>
        <dbReference type="ARBA" id="ARBA00004761"/>
    </source>
</evidence>
<evidence type="ECO:0000313" key="6">
    <source>
        <dbReference type="EMBL" id="THH35925.1"/>
    </source>
</evidence>
<dbReference type="RefSeq" id="WP_136463395.1">
    <property type="nucleotide sequence ID" value="NZ_SRKY01000003.1"/>
</dbReference>
<evidence type="ECO:0000256" key="4">
    <source>
        <dbReference type="ARBA" id="ARBA00023239"/>
    </source>
</evidence>
<dbReference type="OrthoDB" id="9805177at2"/>
<dbReference type="PANTHER" id="PTHR30246">
    <property type="entry name" value="2-KETO-3-DEOXY-6-PHOSPHOGLUCONATE ALDOLASE"/>
    <property type="match status" value="1"/>
</dbReference>
<dbReference type="InterPro" id="IPR013785">
    <property type="entry name" value="Aldolase_TIM"/>
</dbReference>
<keyword evidence="7" id="KW-1185">Reference proteome</keyword>
<keyword evidence="4" id="KW-0456">Lyase</keyword>
<dbReference type="InterPro" id="IPR031338">
    <property type="entry name" value="KDPG/KHG_AS_2"/>
</dbReference>
<dbReference type="Gene3D" id="3.20.20.70">
    <property type="entry name" value="Aldolase class I"/>
    <property type="match status" value="1"/>
</dbReference>
<dbReference type="Pfam" id="PF01081">
    <property type="entry name" value="Aldolase"/>
    <property type="match status" value="1"/>
</dbReference>
<keyword evidence="5" id="KW-0119">Carbohydrate metabolism</keyword>
<dbReference type="PROSITE" id="PS00160">
    <property type="entry name" value="ALDOLASE_KDPG_KHG_2"/>
    <property type="match status" value="1"/>
</dbReference>
<protein>
    <submittedName>
        <fullName evidence="6">Bifunctional 4-hydroxy-2-oxoglutarate aldolase/2-dehydro-3-deoxy-phosphogluconate aldolase</fullName>
    </submittedName>
</protein>
<comment type="similarity">
    <text evidence="2">Belongs to the KHG/KDPG aldolase family.</text>
</comment>
<dbReference type="GO" id="GO:0016829">
    <property type="term" value="F:lyase activity"/>
    <property type="evidence" value="ECO:0007669"/>
    <property type="project" value="UniProtKB-KW"/>
</dbReference>
<comment type="pathway">
    <text evidence="1">Carbohydrate acid metabolism.</text>
</comment>
<evidence type="ECO:0000256" key="3">
    <source>
        <dbReference type="ARBA" id="ARBA00011233"/>
    </source>
</evidence>
<dbReference type="AlphaFoldDB" id="A0A4S4NB68"/>
<dbReference type="NCBIfam" id="TIGR01182">
    <property type="entry name" value="eda"/>
    <property type="match status" value="1"/>
</dbReference>
<comment type="subunit">
    <text evidence="3">Homotrimer.</text>
</comment>
<proteinExistence type="inferred from homology"/>
<dbReference type="CDD" id="cd00452">
    <property type="entry name" value="KDPG_aldolase"/>
    <property type="match status" value="1"/>
</dbReference>
<evidence type="ECO:0000256" key="2">
    <source>
        <dbReference type="ARBA" id="ARBA00006906"/>
    </source>
</evidence>
<sequence>MTPARPLLTGTNVIPVLAFSEVAPTLKMIERMIGAGLKVIELTRRSDVARETLREAKAAFGKDALIGMGTILSPQQLDESIDDGADFGVSPGLTPTLMDAIAKTDFPFLPGTSTVAEAMRAREAGFDVLKFFPAEQAGGAGYLKAMGAVLPDVVFCPTGGVSEKNAHQYLALPNVICVGASALSGPASADPFDAAGFAELIGKFSPPS</sequence>
<evidence type="ECO:0000256" key="5">
    <source>
        <dbReference type="ARBA" id="ARBA00023277"/>
    </source>
</evidence>
<gene>
    <name evidence="6" type="ORF">E4Z66_12710</name>
</gene>
<organism evidence="6 7">
    <name type="scientific">Aliishimia ponticola</name>
    <dbReference type="NCBI Taxonomy" id="2499833"/>
    <lineage>
        <taxon>Bacteria</taxon>
        <taxon>Pseudomonadati</taxon>
        <taxon>Pseudomonadota</taxon>
        <taxon>Alphaproteobacteria</taxon>
        <taxon>Rhodobacterales</taxon>
        <taxon>Paracoccaceae</taxon>
        <taxon>Aliishimia</taxon>
    </lineage>
</organism>
<dbReference type="InterPro" id="IPR000887">
    <property type="entry name" value="Aldlse_KDPG_KHG"/>
</dbReference>
<dbReference type="SUPFAM" id="SSF51569">
    <property type="entry name" value="Aldolase"/>
    <property type="match status" value="1"/>
</dbReference>